<gene>
    <name evidence="4" type="ORF">BDV27DRAFT_147525</name>
</gene>
<dbReference type="InterPro" id="IPR036148">
    <property type="entry name" value="MmgE/PrpD_sf"/>
</dbReference>
<evidence type="ECO:0000259" key="3">
    <source>
        <dbReference type="Pfam" id="PF19305"/>
    </source>
</evidence>
<evidence type="ECO:0000256" key="1">
    <source>
        <dbReference type="ARBA" id="ARBA00006174"/>
    </source>
</evidence>
<dbReference type="SUPFAM" id="SSF103378">
    <property type="entry name" value="2-methylcitrate dehydratase PrpD"/>
    <property type="match status" value="1"/>
</dbReference>
<dbReference type="PANTHER" id="PTHR16943">
    <property type="entry name" value="2-METHYLCITRATE DEHYDRATASE-RELATED"/>
    <property type="match status" value="1"/>
</dbReference>
<dbReference type="OrthoDB" id="10267976at2759"/>
<proteinExistence type="inferred from homology"/>
<protein>
    <recommendedName>
        <fullName evidence="6">MmgE/PrpD family protein</fullName>
    </recommendedName>
</protein>
<feature type="domain" description="MmgE/PrpD N-terminal" evidence="2">
    <location>
        <begin position="13"/>
        <end position="246"/>
    </location>
</feature>
<evidence type="ECO:0008006" key="6">
    <source>
        <dbReference type="Google" id="ProtNLM"/>
    </source>
</evidence>
<dbReference type="Gene3D" id="3.30.1330.120">
    <property type="entry name" value="2-methylcitrate dehydratase PrpD"/>
    <property type="match status" value="1"/>
</dbReference>
<name>A0A5N6ZWQ3_9EURO</name>
<dbReference type="InterPro" id="IPR045337">
    <property type="entry name" value="MmgE_PrpD_C"/>
</dbReference>
<dbReference type="InterPro" id="IPR045336">
    <property type="entry name" value="MmgE_PrpD_N"/>
</dbReference>
<dbReference type="Pfam" id="PF03972">
    <property type="entry name" value="MmgE_PrpD_N"/>
    <property type="match status" value="1"/>
</dbReference>
<dbReference type="RefSeq" id="XP_031924879.1">
    <property type="nucleotide sequence ID" value="XM_032070754.1"/>
</dbReference>
<dbReference type="InterPro" id="IPR005656">
    <property type="entry name" value="MmgE_PrpD"/>
</dbReference>
<sequence>MPATPYQYLSLALQFTNLTQPVTNMAVKSIYNWAGCAIGGYSLPPASVAYEALSSVLPHHSGNVSVLGSGAWMDIQTAALVNGIASHVDDYDDTHADTPIHPSRPVASALLAVAEWNFPVSGQDFLTAFVAGVEAECKLGVAVYPEYYDVGWHITSTTGSVGAAVAVGKLLGLSLEHLQHAISIAAVQVNGMHESFGTDTKPFHVGRAAQSGLLSALLAQNGYGGSLQGLEAERGWAHVVSTRENLTAEFSTLGETWELSKNTFKPFPCDRIIHAAIDGCVQIHDQAVHNRLDLGTIKNVTARTNPMVLFLTDNPEPRTSLDAKFSVYHAAAIALLFGQASPAQFTDEMVRNTTVVELRAKVHITADEGISEHEAFYVHIEHALGSIENPLSTQQLKDKFIEHAGSVIGKQRAEKAFRAFSQIANTSDVGSISRKFRK</sequence>
<organism evidence="4 5">
    <name type="scientific">Aspergillus caelatus</name>
    <dbReference type="NCBI Taxonomy" id="61420"/>
    <lineage>
        <taxon>Eukaryota</taxon>
        <taxon>Fungi</taxon>
        <taxon>Dikarya</taxon>
        <taxon>Ascomycota</taxon>
        <taxon>Pezizomycotina</taxon>
        <taxon>Eurotiomycetes</taxon>
        <taxon>Eurotiomycetidae</taxon>
        <taxon>Eurotiales</taxon>
        <taxon>Aspergillaceae</taxon>
        <taxon>Aspergillus</taxon>
        <taxon>Aspergillus subgen. Circumdati</taxon>
    </lineage>
</organism>
<dbReference type="AlphaFoldDB" id="A0A5N6ZWQ3"/>
<comment type="similarity">
    <text evidence="1">Belongs to the PrpD family.</text>
</comment>
<dbReference type="EMBL" id="ML737723">
    <property type="protein sequence ID" value="KAE8361798.1"/>
    <property type="molecule type" value="Genomic_DNA"/>
</dbReference>
<accession>A0A5N6ZWQ3</accession>
<evidence type="ECO:0000259" key="2">
    <source>
        <dbReference type="Pfam" id="PF03972"/>
    </source>
</evidence>
<dbReference type="Gene3D" id="1.10.4100.10">
    <property type="entry name" value="2-methylcitrate dehydratase PrpD"/>
    <property type="match status" value="1"/>
</dbReference>
<keyword evidence="5" id="KW-1185">Reference proteome</keyword>
<feature type="domain" description="MmgE/PrpD C-terminal" evidence="3">
    <location>
        <begin position="267"/>
        <end position="416"/>
    </location>
</feature>
<reference evidence="4 5" key="1">
    <citation type="submission" date="2019-04" db="EMBL/GenBank/DDBJ databases">
        <title>Friends and foes A comparative genomics studyof 23 Aspergillus species from section Flavi.</title>
        <authorList>
            <consortium name="DOE Joint Genome Institute"/>
            <person name="Kjaerbolling I."/>
            <person name="Vesth T."/>
            <person name="Frisvad J.C."/>
            <person name="Nybo J.L."/>
            <person name="Theobald S."/>
            <person name="Kildgaard S."/>
            <person name="Isbrandt T."/>
            <person name="Kuo A."/>
            <person name="Sato A."/>
            <person name="Lyhne E.K."/>
            <person name="Kogle M.E."/>
            <person name="Wiebenga A."/>
            <person name="Kun R.S."/>
            <person name="Lubbers R.J."/>
            <person name="Makela M.R."/>
            <person name="Barry K."/>
            <person name="Chovatia M."/>
            <person name="Clum A."/>
            <person name="Daum C."/>
            <person name="Haridas S."/>
            <person name="He G."/>
            <person name="LaButti K."/>
            <person name="Lipzen A."/>
            <person name="Mondo S."/>
            <person name="Riley R."/>
            <person name="Salamov A."/>
            <person name="Simmons B.A."/>
            <person name="Magnuson J.K."/>
            <person name="Henrissat B."/>
            <person name="Mortensen U.H."/>
            <person name="Larsen T.O."/>
            <person name="Devries R.P."/>
            <person name="Grigoriev I.V."/>
            <person name="Machida M."/>
            <person name="Baker S.E."/>
            <person name="Andersen M.R."/>
        </authorList>
    </citation>
    <scope>NUCLEOTIDE SEQUENCE [LARGE SCALE GENOMIC DNA]</scope>
    <source>
        <strain evidence="4 5">CBS 763.97</strain>
    </source>
</reference>
<dbReference type="GO" id="GO:0016829">
    <property type="term" value="F:lyase activity"/>
    <property type="evidence" value="ECO:0007669"/>
    <property type="project" value="InterPro"/>
</dbReference>
<evidence type="ECO:0000313" key="5">
    <source>
        <dbReference type="Proteomes" id="UP000326268"/>
    </source>
</evidence>
<dbReference type="InterPro" id="IPR042188">
    <property type="entry name" value="MmgE/PrpD_sf_2"/>
</dbReference>
<dbReference type="PANTHER" id="PTHR16943:SF8">
    <property type="entry name" value="2-METHYLCITRATE DEHYDRATASE"/>
    <property type="match status" value="1"/>
</dbReference>
<dbReference type="InterPro" id="IPR042183">
    <property type="entry name" value="MmgE/PrpD_sf_1"/>
</dbReference>
<dbReference type="GeneID" id="43655200"/>
<evidence type="ECO:0000313" key="4">
    <source>
        <dbReference type="EMBL" id="KAE8361798.1"/>
    </source>
</evidence>
<dbReference type="Pfam" id="PF19305">
    <property type="entry name" value="MmgE_PrpD_C"/>
    <property type="match status" value="1"/>
</dbReference>
<dbReference type="Proteomes" id="UP000326268">
    <property type="component" value="Unassembled WGS sequence"/>
</dbReference>